<dbReference type="GO" id="GO:0046819">
    <property type="term" value="P:protein secretion by the type V secretion system"/>
    <property type="evidence" value="ECO:0007669"/>
    <property type="project" value="TreeGrafter"/>
</dbReference>
<name>A0A6N9NKY1_9FLAO</name>
<dbReference type="PANTHER" id="PTHR34597">
    <property type="entry name" value="SLR1661 PROTEIN"/>
    <property type="match status" value="1"/>
</dbReference>
<dbReference type="EMBL" id="WWNE01000006">
    <property type="protein sequence ID" value="NBG65890.1"/>
    <property type="molecule type" value="Genomic_DNA"/>
</dbReference>
<dbReference type="Gene3D" id="3.10.20.310">
    <property type="entry name" value="membrane protein fhac"/>
    <property type="match status" value="1"/>
</dbReference>
<dbReference type="GO" id="GO:0098046">
    <property type="term" value="C:type V protein secretion system complex"/>
    <property type="evidence" value="ECO:0007669"/>
    <property type="project" value="TreeGrafter"/>
</dbReference>
<dbReference type="Gene3D" id="2.40.160.50">
    <property type="entry name" value="membrane protein fhac: a member of the omp85/tpsb transporter family"/>
    <property type="match status" value="1"/>
</dbReference>
<proteinExistence type="predicted"/>
<sequence>MKQFFFFLFLAFSSTSIGQKVSIQFISTVDIDERIQLPKVAKDSIGVLKISQQLIDQYRENSYLTASIDSIIFRTKDNAIVFFYVGDQFNWSQLGKGNISDEALSKVNFRENIYFNRPFRGNETSLFLEGLLEYYENNGYPFAQVNLIVKEIEEEGLIADLNVMKGPEYKIDSIIINGDSKVGERYLYNYIGLKPGGLYNESLINDIGNRLDEIPFLSQTQPYEVQFFEDQSKVILYLKKKPASRFDGILGVLTNEETGKIDLTGNIELNLKNAIGKGEAFDLEWRKLIGETQNLKIHLNYPFLFNTPFGIDAGFELYKRDTLFLDVSFKLGLQYVFKGYDYLQVFLKNNSSRRLGSTSTSSTPILDLPPYADYQSVLYGIEYNKEKLNYRYNPQKGYQLNINTSTGKKNIQPIVSLQESNPAVYADIPLKSNLFQGKVEASYYIPIAKRSVIKLRNQMAFLYNEALFDNELFRIGGIKTIRGFDEESIFASSYIIGTLEYRFILDKNSSIYAFSDGGYYEKTNSTINDTPIGFGVGMNFQTGAGIFSINYAVGKQFDNPIDFRASKIHFGFVNFF</sequence>
<dbReference type="InterPro" id="IPR051544">
    <property type="entry name" value="TPS_OM_transporter"/>
</dbReference>
<dbReference type="AlphaFoldDB" id="A0A6N9NKY1"/>
<dbReference type="GO" id="GO:0019867">
    <property type="term" value="C:outer membrane"/>
    <property type="evidence" value="ECO:0007669"/>
    <property type="project" value="InterPro"/>
</dbReference>
<dbReference type="PANTHER" id="PTHR34597:SF3">
    <property type="entry name" value="OUTER MEMBRANE TRANSPORTER CDIB"/>
    <property type="match status" value="1"/>
</dbReference>
<dbReference type="Pfam" id="PF07244">
    <property type="entry name" value="POTRA"/>
    <property type="match status" value="1"/>
</dbReference>
<dbReference type="InterPro" id="IPR010827">
    <property type="entry name" value="BamA/TamA_POTRA"/>
</dbReference>
<dbReference type="Proteomes" id="UP000470771">
    <property type="component" value="Unassembled WGS sequence"/>
</dbReference>
<evidence type="ECO:0000313" key="4">
    <source>
        <dbReference type="Proteomes" id="UP000470771"/>
    </source>
</evidence>
<feature type="domain" description="Haemolysin activator HlyB C-terminal" evidence="1">
    <location>
        <begin position="431"/>
        <end position="539"/>
    </location>
</feature>
<protein>
    <recommendedName>
        <fullName evidence="5">Bacterial surface antigen (D15) domain-containing protein</fullName>
    </recommendedName>
</protein>
<feature type="domain" description="POTRA" evidence="2">
    <location>
        <begin position="169"/>
        <end position="233"/>
    </location>
</feature>
<evidence type="ECO:0000259" key="1">
    <source>
        <dbReference type="Pfam" id="PF03865"/>
    </source>
</evidence>
<reference evidence="3 4" key="1">
    <citation type="submission" date="2019-12" db="EMBL/GenBank/DDBJ databases">
        <authorList>
            <person name="Zhao J."/>
        </authorList>
    </citation>
    <scope>NUCLEOTIDE SEQUENCE [LARGE SCALE GENOMIC DNA]</scope>
    <source>
        <strain evidence="3 4">S-15</strain>
    </source>
</reference>
<dbReference type="InterPro" id="IPR005565">
    <property type="entry name" value="Hemolysn_activator_HlyB_C"/>
</dbReference>
<evidence type="ECO:0000313" key="3">
    <source>
        <dbReference type="EMBL" id="NBG65890.1"/>
    </source>
</evidence>
<accession>A0A6N9NKY1</accession>
<dbReference type="GO" id="GO:0008320">
    <property type="term" value="F:protein transmembrane transporter activity"/>
    <property type="evidence" value="ECO:0007669"/>
    <property type="project" value="TreeGrafter"/>
</dbReference>
<comment type="caution">
    <text evidence="3">The sequence shown here is derived from an EMBL/GenBank/DDBJ whole genome shotgun (WGS) entry which is preliminary data.</text>
</comment>
<gene>
    <name evidence="3" type="ORF">GQN54_07145</name>
</gene>
<dbReference type="Pfam" id="PF03865">
    <property type="entry name" value="ShlB"/>
    <property type="match status" value="1"/>
</dbReference>
<keyword evidence="4" id="KW-1185">Reference proteome</keyword>
<organism evidence="3 4">
    <name type="scientific">Acidiluteibacter ferrifornacis</name>
    <dbReference type="NCBI Taxonomy" id="2692424"/>
    <lineage>
        <taxon>Bacteria</taxon>
        <taxon>Pseudomonadati</taxon>
        <taxon>Bacteroidota</taxon>
        <taxon>Flavobacteriia</taxon>
        <taxon>Flavobacteriales</taxon>
        <taxon>Cryomorphaceae</taxon>
        <taxon>Acidiluteibacter</taxon>
    </lineage>
</organism>
<evidence type="ECO:0000259" key="2">
    <source>
        <dbReference type="Pfam" id="PF07244"/>
    </source>
</evidence>
<dbReference type="RefSeq" id="WP_160632848.1">
    <property type="nucleotide sequence ID" value="NZ_WWNE01000006.1"/>
</dbReference>
<evidence type="ECO:0008006" key="5">
    <source>
        <dbReference type="Google" id="ProtNLM"/>
    </source>
</evidence>